<proteinExistence type="predicted"/>
<accession>A0A2W2BW49</accession>
<name>A0A2W2BW49_9HYPH</name>
<organism evidence="2 3">
    <name type="scientific">Aestuariivirga litoralis</name>
    <dbReference type="NCBI Taxonomy" id="2650924"/>
    <lineage>
        <taxon>Bacteria</taxon>
        <taxon>Pseudomonadati</taxon>
        <taxon>Pseudomonadota</taxon>
        <taxon>Alphaproteobacteria</taxon>
        <taxon>Hyphomicrobiales</taxon>
        <taxon>Aestuariivirgaceae</taxon>
        <taxon>Aestuariivirga</taxon>
    </lineage>
</organism>
<dbReference type="GO" id="GO:0008168">
    <property type="term" value="F:methyltransferase activity"/>
    <property type="evidence" value="ECO:0007669"/>
    <property type="project" value="UniProtKB-KW"/>
</dbReference>
<dbReference type="EMBL" id="QKVK01000002">
    <property type="protein sequence ID" value="PZF77706.1"/>
    <property type="molecule type" value="Genomic_DNA"/>
</dbReference>
<dbReference type="InterPro" id="IPR018959">
    <property type="entry name" value="DUF1989"/>
</dbReference>
<keyword evidence="2" id="KW-0808">Transferase</keyword>
<reference evidence="3" key="1">
    <citation type="submission" date="2018-06" db="EMBL/GenBank/DDBJ databases">
        <title>Aestuariibacter litoralis strain KCTC 52945T.</title>
        <authorList>
            <person name="Li X."/>
            <person name="Salam N."/>
            <person name="Li J.-L."/>
            <person name="Chen Y.-M."/>
            <person name="Yang Z.-W."/>
            <person name="Zhang L.-Y."/>
            <person name="Han M.-X."/>
            <person name="Xiao M."/>
            <person name="Li W.-J."/>
        </authorList>
    </citation>
    <scope>NUCLEOTIDE SEQUENCE [LARGE SCALE GENOMIC DNA]</scope>
    <source>
        <strain evidence="3">KCTC 52945</strain>
    </source>
</reference>
<dbReference type="PANTHER" id="PTHR31527">
    <property type="entry name" value="RE64534P"/>
    <property type="match status" value="1"/>
</dbReference>
<evidence type="ECO:0000259" key="1">
    <source>
        <dbReference type="Pfam" id="PF09347"/>
    </source>
</evidence>
<dbReference type="Pfam" id="PF09347">
    <property type="entry name" value="DUF1989"/>
    <property type="match status" value="1"/>
</dbReference>
<dbReference type="GO" id="GO:0032259">
    <property type="term" value="P:methylation"/>
    <property type="evidence" value="ECO:0007669"/>
    <property type="project" value="UniProtKB-KW"/>
</dbReference>
<evidence type="ECO:0000313" key="2">
    <source>
        <dbReference type="EMBL" id="PZF77706.1"/>
    </source>
</evidence>
<dbReference type="AlphaFoldDB" id="A0A2W2BW49"/>
<evidence type="ECO:0000313" key="3">
    <source>
        <dbReference type="Proteomes" id="UP000248795"/>
    </source>
</evidence>
<feature type="domain" description="DUF1989" evidence="1">
    <location>
        <begin position="13"/>
        <end position="178"/>
    </location>
</feature>
<dbReference type="PANTHER" id="PTHR31527:SF0">
    <property type="entry name" value="RE64534P"/>
    <property type="match status" value="1"/>
</dbReference>
<protein>
    <submittedName>
        <fullName evidence="2">Aminomethyltransferase</fullName>
    </submittedName>
</protein>
<dbReference type="Proteomes" id="UP000248795">
    <property type="component" value="Unassembled WGS sequence"/>
</dbReference>
<comment type="caution">
    <text evidence="2">The sequence shown here is derived from an EMBL/GenBank/DDBJ whole genome shotgun (WGS) entry which is preliminary data.</text>
</comment>
<keyword evidence="3" id="KW-1185">Reference proteome</keyword>
<sequence>MTWEDDHVTTTLQTIPARRGKAVRLSKGQSVKVINTHGNQVVDFWAFNAGDLREYLGMEHCRAFWTRLFPVEGDKMITNRRRPILTMTKDASPGRHDTLIAPCDNERYGLLGCTHYHDNCRDNMHAGLAELGLYIPYTPDSLNLFMNIPWKENGDLEWGNCLCKPGDYVVFRAEMDAIVVFSACPQDMLPINNGVTVEAHFEVLDQ</sequence>
<gene>
    <name evidence="2" type="ORF">DK847_04525</name>
</gene>
<keyword evidence="2" id="KW-0489">Methyltransferase</keyword>